<organism evidence="2">
    <name type="scientific">Rosellinia necatrix</name>
    <name type="common">White root-rot fungus</name>
    <dbReference type="NCBI Taxonomy" id="77044"/>
    <lineage>
        <taxon>Eukaryota</taxon>
        <taxon>Fungi</taxon>
        <taxon>Dikarya</taxon>
        <taxon>Ascomycota</taxon>
        <taxon>Pezizomycotina</taxon>
        <taxon>Sordariomycetes</taxon>
        <taxon>Xylariomycetidae</taxon>
        <taxon>Xylariales</taxon>
        <taxon>Xylariaceae</taxon>
        <taxon>Rosellinia</taxon>
    </lineage>
</organism>
<reference evidence="2" key="1">
    <citation type="submission" date="2016-03" db="EMBL/GenBank/DDBJ databases">
        <title>Draft genome sequence of Rosellinia necatrix.</title>
        <authorList>
            <person name="Kanematsu S."/>
        </authorList>
    </citation>
    <scope>NUCLEOTIDE SEQUENCE [LARGE SCALE GENOMIC DNA]</scope>
    <source>
        <strain evidence="2">W97</strain>
    </source>
</reference>
<dbReference type="Proteomes" id="UP000054516">
    <property type="component" value="Unassembled WGS sequence"/>
</dbReference>
<gene>
    <name evidence="2" type="ORF">SAMD00023353_0202820</name>
</gene>
<dbReference type="AlphaFoldDB" id="A0A1S7UJD2"/>
<dbReference type="EMBL" id="DF977447">
    <property type="protein sequence ID" value="GAP83367.2"/>
    <property type="molecule type" value="Genomic_DNA"/>
</dbReference>
<feature type="compositionally biased region" description="Basic and acidic residues" evidence="1">
    <location>
        <begin position="172"/>
        <end position="210"/>
    </location>
</feature>
<dbReference type="OrthoDB" id="4700806at2759"/>
<feature type="region of interest" description="Disordered" evidence="1">
    <location>
        <begin position="1"/>
        <end position="28"/>
    </location>
</feature>
<feature type="region of interest" description="Disordered" evidence="1">
    <location>
        <begin position="140"/>
        <end position="217"/>
    </location>
</feature>
<evidence type="ECO:0000313" key="3">
    <source>
        <dbReference type="Proteomes" id="UP000054516"/>
    </source>
</evidence>
<name>A0A1S7UJD2_ROSNE</name>
<evidence type="ECO:0000256" key="1">
    <source>
        <dbReference type="SAM" id="MobiDB-lite"/>
    </source>
</evidence>
<keyword evidence="3" id="KW-1185">Reference proteome</keyword>
<accession>A0A1S7UJD2</accession>
<protein>
    <submittedName>
        <fullName evidence="2">Uncharacterized protein</fullName>
    </submittedName>
</protein>
<sequence length="217" mass="24035">MPPKRKQRDEIASDSGSEPDKVSLRRPTAATLLPEVLQNIDMLKAKRDRGRKDITAELNTYVTRMKKRIGDRFVEEAKQRSAEAKALLNRYIDALERRAAIEKSIEDIVLNTHEDLKGLSIVFEAAYSGRQQQSKAAVGSFAPIDPIDPVPAKELTSAPTADSPDATGKGVSDMRDPVQSNKDGKDERAGDNNSTHDKEDGHQIGERPEDIFGQISW</sequence>
<evidence type="ECO:0000313" key="2">
    <source>
        <dbReference type="EMBL" id="GAP83367.2"/>
    </source>
</evidence>
<proteinExistence type="predicted"/>